<dbReference type="RefSeq" id="YP_009483424.1">
    <property type="nucleotide sequence ID" value="NC_037667.1"/>
</dbReference>
<protein>
    <submittedName>
        <fullName evidence="2">Dihydrofolate reductase incomplete domain containing protein</fullName>
    </submittedName>
</protein>
<dbReference type="EMBL" id="MG011689">
    <property type="protein sequence ID" value="AVK75155.1"/>
    <property type="molecule type" value="Genomic_DNA"/>
</dbReference>
<feature type="compositionally biased region" description="Basic residues" evidence="1">
    <location>
        <begin position="204"/>
        <end position="213"/>
    </location>
</feature>
<feature type="region of interest" description="Disordered" evidence="1">
    <location>
        <begin position="270"/>
        <end position="300"/>
    </location>
</feature>
<name>A0A2U7U9U3_9VIRU</name>
<dbReference type="Gene3D" id="3.40.430.10">
    <property type="entry name" value="Dihydrofolate Reductase, subunit A"/>
    <property type="match status" value="1"/>
</dbReference>
<feature type="compositionally biased region" description="Acidic residues" evidence="1">
    <location>
        <begin position="313"/>
        <end position="350"/>
    </location>
</feature>
<proteinExistence type="predicted"/>
<reference evidence="2" key="1">
    <citation type="journal article" date="2018" name="Nat. Commun.">
        <title>Diversity and evolution of the emerging Pandoraviridae family.</title>
        <authorList>
            <person name="Legendre M."/>
            <person name="Fabre E."/>
            <person name="Poirot O."/>
            <person name="Jeudy S."/>
            <person name="Lartigue A."/>
            <person name="Alempic J.M."/>
            <person name="Beucher L."/>
            <person name="Philippe N."/>
            <person name="Bertaux L."/>
            <person name="Christo-Foroux E."/>
            <person name="Labadie K."/>
            <person name="Coute Y."/>
            <person name="Abergel C."/>
            <person name="Claverie J.M."/>
        </authorList>
    </citation>
    <scope>NUCLEOTIDE SEQUENCE [LARGE SCALE GENOMIC DNA]</scope>
    <source>
        <strain evidence="2">Quercus</strain>
    </source>
</reference>
<feature type="region of interest" description="Disordered" evidence="1">
    <location>
        <begin position="187"/>
        <end position="249"/>
    </location>
</feature>
<sequence>MQHKDPVRRVIRVCLVAAVDKTDLLIEDDVVPYDYKASGQIEAIVRLVADGTVVLSRRSAAALAPRLSGRSPGRLGLVLSHCLSNPPTDVCNDGALLVQSVDDAFTACVGDTLYVIGGPGLLSSFLPYASVFYKFVLGKSVRLSAGCRRRYIGASVPTLGAPDIGPRVNGPAGLFYHVETWPLAPSVTASPSTDGTWSPCIRIKGPKHGHRTGPRTPGDNDNSRPATTSVTRGDGDPDATAIAHTPDVEFGSDMDQAIIQSQYEHWIESRRAQTATKGAAANQKDGDSDGDDHGAQDDTVDCHSRELTDTDDFLADSDCAGDDIDSGDDDVDDDDSSSIDGDDEDDDPSSDDIILYDGGSIDDDADDPCSTDNTEHTDGAEPAGCIVARLAACDLVVAWNILGRLRPADVFALARASPSVPRILAATLDAMPAEVIDQAWPQPPDDPMWSVFTRDTTLLPSVARVGTAWLMLVGMGARLWPMSPLQARFDTTLRTTVGTLDYWKKYVDPVVYASMLGCLVVVYECLWLSVQQDSDSDRLLPAVPLAAAAASRGSLALYDAARMAASANTACGRAFIVDALDRNMGYGGTLNMLDVVVTAYTRDLPLPPSGPSQHPSAGQHTSVLTEATRDFIDAVRSGASADDNENPTPEAISRIGAICNRLSAWVVRQAATQPNTDPCDGKSSAHVDAAITALVRIVLVTTERTAVGCPGIQSAVTSPLLRMLVGTKDAHTGSVLLSALDTDHTDAVLPTEMVTAHDYVAPTNDLLHDLLDHEPMLFAAAIVPHLDDRDVLMLAACSRSLLHAALVWFAARRRKVKGAGCVPLAVDHIDRAGPLSEGVAIRCLWLPWIASALDLVERAVLACCPDKDQVIEPHVVDTLLGALWRDVKAPTALILTTVTHAVAVGALDVLPTCAKALERLCVAHRKCVDTARRPQIRIRGGTAARIRFGAAMPLRNPPLMRLLAWMQANAVLVDKASASGESTQVPAEAIGRHQSISQCDISAGGAALATTALAYAAGRLRSIHLLAFAVQAMDAPHETVSPFALTSSGALVPLYDHDQSPLPMDIRHACLRAAALGVRCGPDPSAANARSSSLAPFLGNLWTRARAASQASHETHAADASPTLVEAVGLLLLTTAADVPDAQQIRSTGLAMLRGPPQIKAILFF</sequence>
<accession>A0A2U7U9U3</accession>
<feature type="compositionally biased region" description="Basic and acidic residues" evidence="1">
    <location>
        <begin position="284"/>
        <end position="300"/>
    </location>
</feature>
<dbReference type="GeneID" id="36844296"/>
<dbReference type="KEGG" id="vg:36844296"/>
<organism evidence="2">
    <name type="scientific">Pandoravirus quercus</name>
    <dbReference type="NCBI Taxonomy" id="2107709"/>
    <lineage>
        <taxon>Viruses</taxon>
        <taxon>Pandoravirus</taxon>
    </lineage>
</organism>
<gene>
    <name evidence="2" type="ORF">pqer_cds_733</name>
</gene>
<evidence type="ECO:0000313" key="2">
    <source>
        <dbReference type="EMBL" id="AVK75155.1"/>
    </source>
</evidence>
<feature type="region of interest" description="Disordered" evidence="1">
    <location>
        <begin position="313"/>
        <end position="379"/>
    </location>
</feature>
<dbReference type="InterPro" id="IPR024072">
    <property type="entry name" value="DHFR-like_dom_sf"/>
</dbReference>
<dbReference type="Proteomes" id="UP000248852">
    <property type="component" value="Segment"/>
</dbReference>
<evidence type="ECO:0000256" key="1">
    <source>
        <dbReference type="SAM" id="MobiDB-lite"/>
    </source>
</evidence>
<feature type="compositionally biased region" description="Acidic residues" evidence="1">
    <location>
        <begin position="360"/>
        <end position="369"/>
    </location>
</feature>
<feature type="compositionally biased region" description="Polar residues" evidence="1">
    <location>
        <begin position="187"/>
        <end position="196"/>
    </location>
</feature>
<feature type="compositionally biased region" description="Polar residues" evidence="1">
    <location>
        <begin position="219"/>
        <end position="231"/>
    </location>
</feature>
<dbReference type="SUPFAM" id="SSF53597">
    <property type="entry name" value="Dihydrofolate reductase-like"/>
    <property type="match status" value="1"/>
</dbReference>